<dbReference type="EMBL" id="CP068108">
    <property type="protein sequence ID" value="QQU01864.1"/>
    <property type="molecule type" value="Genomic_DNA"/>
</dbReference>
<dbReference type="GeneID" id="93527797"/>
<sequence>MIRKVIPLMALFATGFATAQVGIGTVTPANSSQLDIVSDKKGVLFPRVNLKGERDKDPIVGDLTESLFVYNLGHGGLPAGFYYWDKEKWVRLLNTQSYVNTTNVSFTLINDDLTITDSEGNTVSMGIDEIVNNSNFITEIINKLQGKFGNVYYNTVDHKFYYIDENGAPNLITWEDLNTTNVSFTLENDYLTVTDLDRSIVQLHVDDIANNLTFVTKLAENQNFITEIMNKLKGKYGNVVYNATENKYYYIKEDGTQEEIDWSSINTTNVSFTLENDKLTVKDSDGNKIQLDVKDIANNTVFISELTNNEDFVTTIVNKLKGKYGNVFYDVTNNKFYYIKEDGTQGEIDWSSINTTNISFTLDADMLTITDSDGNTVQLDVKEIANNSTFITELTNNEEFITNLTSNETLITEIVNKLKGKYGNVFYDVTNNKFYYIKEDGTQGEIDWSSINTTNVSFTLDADMLTITDSDGNTVQLDVKEIANNSTFITELTNNEEFVTAITNNNEFITEIINKLKGKYGNVFYDVTNNKFYYIKEDGTQGEIDWSSINTTNVSFTLDADMLTITDSDGNTVQLDVKEIANNSTFITELTNNEEFITNLTSNETLITEIVNKLKGKYGNVFYDVTNNKFYYIKEDGTQGEIDWSSINTTNVSFTLDADMLTITDSDGNTVQLDVKEIANNSTFITELTNNEEFVTAITNNNEFITEIINKLKGKYGNVFYDVTNNKFYYIKEDGTQGEIDWSSINTTNVSFTLDADMLTITDSDGNTVQLDVKEIANNSTFITELTNNEEFVTAITNNNEFITEIINKLKGKYGNVFYDVTNNKFYYIKEDGTQGEIDWSSINTTNVSFTLDADMLTITDSDGNTVQLDVKEIANNSTFITELTNNEEFVTAITNNNEFITEIINKLKGKYGNVFYDVTNNKFYYIKEDGTQGEIDWSSINTTNVSFTLDADMLTITDSDGNTVQLDVKEIANNSTFITELTNNEEFVTAITNNNEFITEIINKLKGKYGNVFYDVTNNKFYYIKEDGTQGEIDWSSINTTNVSFTLDADMLTITDSDGNTVQLDVKEIANNSTFITELTNNEEFVTAITNNNEFITEIINKLKGKYGNVFYDVTNNKFYYIKEDGTQGEIDWSSINTTNVSFTLDADMLTVTDSDGNTVQLDVKEIANNSTFITELTNNEEFVTAITNNNEFITEIINKLKGKYGNVFYDVTNNKFYYIKEDGTQGEIDWSSINTTNVSFTLDADMLTVTDSDGNTVQLDVKEIANNSTFITELTNNEEFVTAITNNNEFITEIINKLKGKYGNVFYDVTNNKFYYIKEDGTQGEIDWSSINTTNVSFTLDADMLTITDSDGNTVQLDVKEIANNSTFITELTNNEEFITNLTSNETLITEIVNKLKGKYGNVFYDVTNNKFYYIKEDGTQGEIDWSSINTTNVSFTLDADMLTITDSDGNTVQLDVKEIANNSTFITELTNNEEFVTAITNNNEFITEIINKLKGKYGNVFYDVTNNKFYYIKEDGTQGEIDWSSINTTNVSFTLDADMLTVTDSDGNTVQLDVKEIANNSTFITELTNNEEFITNLTSNETLITEIVNKLKGKYGNVFYDVTNNKFYYIKEDGTQGEIDWSSINTTNVSFTLDADMLTVTDSDGNTVQLDVKEIANNSTFITELTNNEEFVTAITNNNEFITEIINKLKGKYGNVFYDVTNNKFYYIKEDGTQGEIDWSSINTTNVSFTLDADMLTITDSDGNTVQLDVKEIANNSTFITELTNNEEFITNLTSNETLITEIVNKLKGKYGNVFYDVTNNKFYYIKEDGTQGEIDWSSINTTNVSFTLDADMLTVTDSDGNTVQLDVKEIANNSTFITELTNNEEFVTAITNNNEFITEIINKLKGKYGNVFYDVTNNKFYYIKEDGTQGEIDWSSINTTNVSFTLDADMLTITDSDGNTVQLDVKEIANNSTFITELTNNEEFITNLTSNETLITEIVNKLKGKYGNVFYDVTNNKFYYIKEDGTQGEIDWSSINTTNVSFTLDADMLTITDSDGNTVQLDVKEIANNSTFITELTNNEEFVTAITNNNEFITEIINKLKGKYGNVFYDVTNNKFYYIKEDGTQGEIDWSSINTTNVSFTLDADMLTITDSDGNTVQLDVKEIANNSTFITELTNNEEFITNLTSNETLITHIVNKLKGKYGNVFYDVTNNKFYYIKEDGTQGEIDWSSINTTNVSFTLDADMLTITDSDGNTVQLDVKEIANNSTFITELTNNEEFITNLTSNETLITEIVNKLKGKYGNVFYDVTNNKFYYIKEDGTQGEIDWSSINTTNVSFTLDADMLTITDSDGNTVQLDVKEIANNSTFITELTNNEEFITNLTSNETLITHIVNKLKGKYGNVFYDVTNNKFYYIKEDGTQGEIDWSSINTTNVSFTLDADMLTITDSDGNTVQLDVKEIANNSTFITELTNNEEFITNLTSNETLITHIVNKLKGKYGNVFYDVTNNKFYYIKEDGTQGEIDWSSINTTNVSFTLDADMLTITDSDGNTVQLDVKEIASNTTFVTEVINQLKGKYGNVYYDVSNNKYFYIKEDGTKEEVDLGSTTLAGDVTGATGATTLSKIQGNPVSATTVADGQALVFDGTSWVPGTPEVDVTKITAGKELKSDASITVTDGTGALLKEASIKVADDGITTAHIKDGTILLEDMARSLSPNQVLVTNGSNIPSWADQSLLSASPWLVQGSSTIATLNTQNIYQTGTIAIGASQIPATETTAKLFVAGDVVTTGKYFTTNAVYADYVFEKYFTGSSDIKLTYKFNTLTDIARFVKENHHLPGVTPISKLNKNESGYGFDLTNLSVELLEKVEELFLHTIEQQDQIDQLKKEQTTVLERLEKLEKLMEKK</sequence>
<accession>A0A9Q7EBY9</accession>
<evidence type="ECO:0000256" key="1">
    <source>
        <dbReference type="SAM" id="SignalP"/>
    </source>
</evidence>
<evidence type="ECO:0000313" key="2">
    <source>
        <dbReference type="EMBL" id="QQU01864.1"/>
    </source>
</evidence>
<reference evidence="2 3" key="1">
    <citation type="submission" date="2021-01" db="EMBL/GenBank/DDBJ databases">
        <title>FDA dAtabase for Regulatory Grade micrObial Sequences (FDA-ARGOS): Supporting development and validation of Infectious Disease Dx tests.</title>
        <authorList>
            <person name="Sproer C."/>
            <person name="Gronow S."/>
            <person name="Severitt S."/>
            <person name="Schroder I."/>
            <person name="Tallon L."/>
            <person name="Sadzewicz L."/>
            <person name="Zhao X."/>
            <person name="Boylan J."/>
            <person name="Ott S."/>
            <person name="Bowen H."/>
            <person name="Vavikolanu K."/>
            <person name="Mehta A."/>
            <person name="Aluvathingal J."/>
            <person name="Nadendla S."/>
            <person name="Lowell S."/>
            <person name="Myers T."/>
            <person name="Yan Y."/>
            <person name="Sichtig H."/>
        </authorList>
    </citation>
    <scope>NUCLEOTIDE SEQUENCE [LARGE SCALE GENOMIC DNA]</scope>
    <source>
        <strain evidence="2 3">FDAARGOS_1131</strain>
    </source>
</reference>
<dbReference type="RefSeq" id="WP_174898700.1">
    <property type="nucleotide sequence ID" value="NZ_CP068108.1"/>
</dbReference>
<proteinExistence type="predicted"/>
<feature type="chain" id="PRO_5040207462" evidence="1">
    <location>
        <begin position="20"/>
        <end position="2883"/>
    </location>
</feature>
<organism evidence="2 3">
    <name type="scientific">Myroides odoratus</name>
    <name type="common">Flavobacterium odoratum</name>
    <dbReference type="NCBI Taxonomy" id="256"/>
    <lineage>
        <taxon>Bacteria</taxon>
        <taxon>Pseudomonadati</taxon>
        <taxon>Bacteroidota</taxon>
        <taxon>Flavobacteriia</taxon>
        <taxon>Flavobacteriales</taxon>
        <taxon>Flavobacteriaceae</taxon>
        <taxon>Myroides</taxon>
    </lineage>
</organism>
<name>A0A9Q7EBY9_MYROD</name>
<feature type="signal peptide" evidence="1">
    <location>
        <begin position="1"/>
        <end position="19"/>
    </location>
</feature>
<keyword evidence="1" id="KW-0732">Signal</keyword>
<evidence type="ECO:0000313" key="3">
    <source>
        <dbReference type="Proteomes" id="UP000596202"/>
    </source>
</evidence>
<gene>
    <name evidence="2" type="ORF">I6I88_09025</name>
</gene>
<protein>
    <submittedName>
        <fullName evidence="2">Uncharacterized protein</fullName>
    </submittedName>
</protein>
<dbReference type="Proteomes" id="UP000596202">
    <property type="component" value="Chromosome"/>
</dbReference>